<protein>
    <submittedName>
        <fullName evidence="2">Uncharacterized protein</fullName>
    </submittedName>
</protein>
<sequence>MVRSRPHWAEKTGELLAPQLEEAVEYDCCPQAEPTSVLGTADTSDTPQPHHECSLARRPMIARPLWSAAAFHEDHSIRGLEACPDPNQPETIAGARSKKEHTLNDTLSQPNEDQGECPPTPPDIDLRAEDKESFFMSIKEDLHLVKKELLQDLKDIRSEMADLGDGVAALKDREAPRDTEIEQLQQEVLHLK</sequence>
<dbReference type="AlphaFoldDB" id="A0AAV7WKW1"/>
<feature type="compositionally biased region" description="Polar residues" evidence="1">
    <location>
        <begin position="33"/>
        <end position="47"/>
    </location>
</feature>
<gene>
    <name evidence="2" type="ORF">NDU88_001440</name>
</gene>
<feature type="region of interest" description="Disordered" evidence="1">
    <location>
        <begin position="33"/>
        <end position="52"/>
    </location>
</feature>
<feature type="region of interest" description="Disordered" evidence="1">
    <location>
        <begin position="79"/>
        <end position="122"/>
    </location>
</feature>
<evidence type="ECO:0000313" key="2">
    <source>
        <dbReference type="EMBL" id="KAJ1213809.1"/>
    </source>
</evidence>
<dbReference type="EMBL" id="JANPWB010000001">
    <property type="protein sequence ID" value="KAJ1213809.1"/>
    <property type="molecule type" value="Genomic_DNA"/>
</dbReference>
<organism evidence="2 3">
    <name type="scientific">Pleurodeles waltl</name>
    <name type="common">Iberian ribbed newt</name>
    <dbReference type="NCBI Taxonomy" id="8319"/>
    <lineage>
        <taxon>Eukaryota</taxon>
        <taxon>Metazoa</taxon>
        <taxon>Chordata</taxon>
        <taxon>Craniata</taxon>
        <taxon>Vertebrata</taxon>
        <taxon>Euteleostomi</taxon>
        <taxon>Amphibia</taxon>
        <taxon>Batrachia</taxon>
        <taxon>Caudata</taxon>
        <taxon>Salamandroidea</taxon>
        <taxon>Salamandridae</taxon>
        <taxon>Pleurodelinae</taxon>
        <taxon>Pleurodeles</taxon>
    </lineage>
</organism>
<reference evidence="2" key="1">
    <citation type="journal article" date="2022" name="bioRxiv">
        <title>Sequencing and chromosome-scale assembly of the giantPleurodeles waltlgenome.</title>
        <authorList>
            <person name="Brown T."/>
            <person name="Elewa A."/>
            <person name="Iarovenko S."/>
            <person name="Subramanian E."/>
            <person name="Araus A.J."/>
            <person name="Petzold A."/>
            <person name="Susuki M."/>
            <person name="Suzuki K.-i.T."/>
            <person name="Hayashi T."/>
            <person name="Toyoda A."/>
            <person name="Oliveira C."/>
            <person name="Osipova E."/>
            <person name="Leigh N.D."/>
            <person name="Simon A."/>
            <person name="Yun M.H."/>
        </authorList>
    </citation>
    <scope>NUCLEOTIDE SEQUENCE</scope>
    <source>
        <strain evidence="2">20211129_DDA</strain>
        <tissue evidence="2">Liver</tissue>
    </source>
</reference>
<name>A0AAV7WKW1_PLEWA</name>
<dbReference type="Proteomes" id="UP001066276">
    <property type="component" value="Chromosome 1_1"/>
</dbReference>
<accession>A0AAV7WKW1</accession>
<comment type="caution">
    <text evidence="2">The sequence shown here is derived from an EMBL/GenBank/DDBJ whole genome shotgun (WGS) entry which is preliminary data.</text>
</comment>
<evidence type="ECO:0000256" key="1">
    <source>
        <dbReference type="SAM" id="MobiDB-lite"/>
    </source>
</evidence>
<proteinExistence type="predicted"/>
<evidence type="ECO:0000313" key="3">
    <source>
        <dbReference type="Proteomes" id="UP001066276"/>
    </source>
</evidence>
<keyword evidence="3" id="KW-1185">Reference proteome</keyword>